<evidence type="ECO:0000256" key="1">
    <source>
        <dbReference type="ARBA" id="ARBA00004496"/>
    </source>
</evidence>
<evidence type="ECO:0000256" key="10">
    <source>
        <dbReference type="ARBA" id="ARBA00034256"/>
    </source>
</evidence>
<organism evidence="24 25">
    <name type="scientific">Aphidius gifuensis</name>
    <name type="common">Parasitoid wasp</name>
    <dbReference type="NCBI Taxonomy" id="684658"/>
    <lineage>
        <taxon>Eukaryota</taxon>
        <taxon>Metazoa</taxon>
        <taxon>Ecdysozoa</taxon>
        <taxon>Arthropoda</taxon>
        <taxon>Hexapoda</taxon>
        <taxon>Insecta</taxon>
        <taxon>Pterygota</taxon>
        <taxon>Neoptera</taxon>
        <taxon>Endopterygota</taxon>
        <taxon>Hymenoptera</taxon>
        <taxon>Apocrita</taxon>
        <taxon>Ichneumonoidea</taxon>
        <taxon>Braconidae</taxon>
        <taxon>Aphidiinae</taxon>
        <taxon>Aphidius</taxon>
    </lineage>
</organism>
<dbReference type="Pfam" id="PF22785">
    <property type="entry name" value="Tc-R-P"/>
    <property type="match status" value="1"/>
</dbReference>
<evidence type="ECO:0000313" key="24">
    <source>
        <dbReference type="EMBL" id="KAF7997299.1"/>
    </source>
</evidence>
<evidence type="ECO:0000256" key="12">
    <source>
        <dbReference type="ARBA" id="ARBA00034338"/>
    </source>
</evidence>
<keyword evidence="6" id="KW-0963">Cytoplasm</keyword>
<keyword evidence="7" id="KW-0378">Hydrolase</keyword>
<dbReference type="AlphaFoldDB" id="A0A834Y515"/>
<dbReference type="SUPFAM" id="SSF49562">
    <property type="entry name" value="C2 domain (Calcium/lipid-binding domain, CaLB)"/>
    <property type="match status" value="1"/>
</dbReference>
<comment type="catalytic activity">
    <reaction evidence="13">
        <text>1D-myo-inositol 1,3,4,5-tetrakisphosphate + H2O = 1D-myo-inositol 1,4,5-trisphosphate + phosphate</text>
        <dbReference type="Rhea" id="RHEA:77155"/>
        <dbReference type="ChEBI" id="CHEBI:15377"/>
        <dbReference type="ChEBI" id="CHEBI:43474"/>
        <dbReference type="ChEBI" id="CHEBI:57895"/>
        <dbReference type="ChEBI" id="CHEBI:203600"/>
    </reaction>
    <physiologicalReaction direction="left-to-right" evidence="13">
        <dbReference type="Rhea" id="RHEA:77156"/>
    </physiologicalReaction>
</comment>
<evidence type="ECO:0000256" key="3">
    <source>
        <dbReference type="ARBA" id="ARBA00013015"/>
    </source>
</evidence>
<evidence type="ECO:0000256" key="4">
    <source>
        <dbReference type="ARBA" id="ARBA00013064"/>
    </source>
</evidence>
<dbReference type="InterPro" id="IPR029023">
    <property type="entry name" value="Tensin_phosphatase"/>
</dbReference>
<dbReference type="SUPFAM" id="SSF52799">
    <property type="entry name" value="(Phosphotyrosine protein) phosphatases II"/>
    <property type="match status" value="1"/>
</dbReference>
<dbReference type="SMART" id="SM01326">
    <property type="entry name" value="PTEN_C2"/>
    <property type="match status" value="1"/>
</dbReference>
<dbReference type="PANTHER" id="PTHR12305:SF81">
    <property type="entry name" value="PHOSPHATIDYLINOSITOL 3,4,5-TRISPHOSPHATE 3-PHOSPHATASE AND DUAL-SPECIFICITY PROTEIN PHOSPHATASE PTEN"/>
    <property type="match status" value="1"/>
</dbReference>
<dbReference type="GO" id="GO:0004722">
    <property type="term" value="F:protein serine/threonine phosphatase activity"/>
    <property type="evidence" value="ECO:0007669"/>
    <property type="project" value="UniProtKB-EC"/>
</dbReference>
<evidence type="ECO:0000256" key="11">
    <source>
        <dbReference type="ARBA" id="ARBA00034268"/>
    </source>
</evidence>
<evidence type="ECO:0000256" key="20">
    <source>
        <dbReference type="SAM" id="MobiDB-lite"/>
    </source>
</evidence>
<dbReference type="EMBL" id="JACMRX010000001">
    <property type="protein sequence ID" value="KAF7997299.1"/>
    <property type="molecule type" value="Genomic_DNA"/>
</dbReference>
<dbReference type="GO" id="GO:0016314">
    <property type="term" value="F:phosphatidylinositol-3,4,5-trisphosphate 3-phosphatase activity"/>
    <property type="evidence" value="ECO:0007669"/>
    <property type="project" value="UniProtKB-EC"/>
</dbReference>
<comment type="subcellular location">
    <subcellularLocation>
        <location evidence="1">Cytoplasm</location>
    </subcellularLocation>
</comment>
<comment type="catalytic activity">
    <reaction evidence="18">
        <text>O-phospho-L-threonyl-[protein] + H2O = L-threonyl-[protein] + phosphate</text>
        <dbReference type="Rhea" id="RHEA:47004"/>
        <dbReference type="Rhea" id="RHEA-COMP:11060"/>
        <dbReference type="Rhea" id="RHEA-COMP:11605"/>
        <dbReference type="ChEBI" id="CHEBI:15377"/>
        <dbReference type="ChEBI" id="CHEBI:30013"/>
        <dbReference type="ChEBI" id="CHEBI:43474"/>
        <dbReference type="ChEBI" id="CHEBI:61977"/>
        <dbReference type="EC" id="3.1.3.16"/>
    </reaction>
    <physiologicalReaction direction="left-to-right" evidence="18">
        <dbReference type="Rhea" id="RHEA:47005"/>
    </physiologicalReaction>
</comment>
<dbReference type="GO" id="GO:0004725">
    <property type="term" value="F:protein tyrosine phosphatase activity"/>
    <property type="evidence" value="ECO:0007669"/>
    <property type="project" value="UniProtKB-EC"/>
</dbReference>
<dbReference type="InterPro" id="IPR029021">
    <property type="entry name" value="Prot-tyrosine_phosphatase-like"/>
</dbReference>
<dbReference type="GO" id="GO:0048870">
    <property type="term" value="P:cell motility"/>
    <property type="evidence" value="ECO:0007669"/>
    <property type="project" value="TreeGrafter"/>
</dbReference>
<evidence type="ECO:0000259" key="23">
    <source>
        <dbReference type="PROSITE" id="PS51182"/>
    </source>
</evidence>
<feature type="compositionally biased region" description="Low complexity" evidence="20">
    <location>
        <begin position="554"/>
        <end position="563"/>
    </location>
</feature>
<proteinExistence type="inferred from homology"/>
<dbReference type="InterPro" id="IPR014020">
    <property type="entry name" value="Tensin_C2-dom"/>
</dbReference>
<dbReference type="GO" id="GO:0050793">
    <property type="term" value="P:regulation of developmental process"/>
    <property type="evidence" value="ECO:0007669"/>
    <property type="project" value="UniProtKB-ARBA"/>
</dbReference>
<keyword evidence="8" id="KW-0904">Protein phosphatase</keyword>
<evidence type="ECO:0000256" key="16">
    <source>
        <dbReference type="ARBA" id="ARBA00044309"/>
    </source>
</evidence>
<comment type="catalytic activity">
    <reaction evidence="17">
        <text>O-phospho-L-seryl-[protein] + H2O = L-seryl-[protein] + phosphate</text>
        <dbReference type="Rhea" id="RHEA:20629"/>
        <dbReference type="Rhea" id="RHEA-COMP:9863"/>
        <dbReference type="Rhea" id="RHEA-COMP:11604"/>
        <dbReference type="ChEBI" id="CHEBI:15377"/>
        <dbReference type="ChEBI" id="CHEBI:29999"/>
        <dbReference type="ChEBI" id="CHEBI:43474"/>
        <dbReference type="ChEBI" id="CHEBI:83421"/>
        <dbReference type="EC" id="3.1.3.16"/>
    </reaction>
    <physiologicalReaction direction="left-to-right" evidence="17">
        <dbReference type="Rhea" id="RHEA:20630"/>
    </physiologicalReaction>
</comment>
<feature type="domain" description="Tyrosine specific protein phosphatases" evidence="21">
    <location>
        <begin position="204"/>
        <end position="261"/>
    </location>
</feature>
<dbReference type="GO" id="GO:0046856">
    <property type="term" value="P:phosphatidylinositol dephosphorylation"/>
    <property type="evidence" value="ECO:0007669"/>
    <property type="project" value="TreeGrafter"/>
</dbReference>
<evidence type="ECO:0000256" key="2">
    <source>
        <dbReference type="ARBA" id="ARBA00007881"/>
    </source>
</evidence>
<dbReference type="EC" id="3.1.3.48" evidence="4"/>
<dbReference type="InterPro" id="IPR051281">
    <property type="entry name" value="Dual-spec_lipid-protein_phosph"/>
</dbReference>
<dbReference type="FunFam" id="3.90.190.10:FF:000029">
    <property type="entry name" value="Phosphatidylinositol 3,4,5-trisphosphate 3-phosphatase and dual-specificity protein phosphatase PTEN"/>
    <property type="match status" value="1"/>
</dbReference>
<gene>
    <name evidence="24" type="ORF">HCN44_005576</name>
</gene>
<dbReference type="Gene3D" id="2.60.40.1110">
    <property type="match status" value="1"/>
</dbReference>
<dbReference type="CDD" id="cd14509">
    <property type="entry name" value="PTP_PTEN"/>
    <property type="match status" value="1"/>
</dbReference>
<evidence type="ECO:0000256" key="8">
    <source>
        <dbReference type="ARBA" id="ARBA00022912"/>
    </source>
</evidence>
<dbReference type="GO" id="GO:0008285">
    <property type="term" value="P:negative regulation of cell population proliferation"/>
    <property type="evidence" value="ECO:0007669"/>
    <property type="project" value="TreeGrafter"/>
</dbReference>
<dbReference type="GO" id="GO:0043491">
    <property type="term" value="P:phosphatidylinositol 3-kinase/protein kinase B signal transduction"/>
    <property type="evidence" value="ECO:0007669"/>
    <property type="project" value="TreeGrafter"/>
</dbReference>
<dbReference type="InterPro" id="IPR045101">
    <property type="entry name" value="PTP_PTEN"/>
</dbReference>
<evidence type="ECO:0000256" key="15">
    <source>
        <dbReference type="ARBA" id="ARBA00043762"/>
    </source>
</evidence>
<evidence type="ECO:0000256" key="6">
    <source>
        <dbReference type="ARBA" id="ARBA00022490"/>
    </source>
</evidence>
<feature type="compositionally biased region" description="Low complexity" evidence="20">
    <location>
        <begin position="499"/>
        <end position="512"/>
    </location>
</feature>
<evidence type="ECO:0000259" key="21">
    <source>
        <dbReference type="PROSITE" id="PS50056"/>
    </source>
</evidence>
<dbReference type="EC" id="3.1.3.16" evidence="5"/>
<dbReference type="PROSITE" id="PS00383">
    <property type="entry name" value="TYR_PHOSPHATASE_1"/>
    <property type="match status" value="1"/>
</dbReference>
<dbReference type="GO" id="GO:0042995">
    <property type="term" value="C:cell projection"/>
    <property type="evidence" value="ECO:0007669"/>
    <property type="project" value="UniProtKB-ARBA"/>
</dbReference>
<dbReference type="InterPro" id="IPR035892">
    <property type="entry name" value="C2_domain_sf"/>
</dbReference>
<dbReference type="EC" id="3.1.3.67" evidence="3"/>
<evidence type="ECO:0000256" key="18">
    <source>
        <dbReference type="ARBA" id="ARBA00048832"/>
    </source>
</evidence>
<comment type="similarity">
    <text evidence="2">Belongs to the PTEN phosphatase protein family.</text>
</comment>
<dbReference type="GO" id="GO:0005634">
    <property type="term" value="C:nucleus"/>
    <property type="evidence" value="ECO:0007669"/>
    <property type="project" value="TreeGrafter"/>
</dbReference>
<comment type="catalytic activity">
    <reaction evidence="10">
        <text>1,2-dihexadecanoyl-sn-glycero-3-phospho-(1D-myo-inositol-3,4,5-trisphosphate) + H2O = 1,2-dihexadecanoyl-sn-glycero-3-phospho-(1D-myo-inositol-4,5-bisphosphate) + phosphate</text>
        <dbReference type="Rhea" id="RHEA:43560"/>
        <dbReference type="ChEBI" id="CHEBI:15377"/>
        <dbReference type="ChEBI" id="CHEBI:43474"/>
        <dbReference type="ChEBI" id="CHEBI:83420"/>
        <dbReference type="ChEBI" id="CHEBI:83423"/>
    </reaction>
    <physiologicalReaction direction="left-to-right" evidence="10">
        <dbReference type="Rhea" id="RHEA:43561"/>
    </physiologicalReaction>
</comment>
<dbReference type="InterPro" id="IPR016130">
    <property type="entry name" value="Tyr_Pase_AS"/>
</dbReference>
<dbReference type="PROSITE" id="PS50056">
    <property type="entry name" value="TYR_PHOSPHATASE_2"/>
    <property type="match status" value="1"/>
</dbReference>
<evidence type="ECO:0000256" key="19">
    <source>
        <dbReference type="ARBA" id="ARBA00051341"/>
    </source>
</evidence>
<feature type="compositionally biased region" description="Polar residues" evidence="20">
    <location>
        <begin position="581"/>
        <end position="594"/>
    </location>
</feature>
<feature type="domain" description="Phosphatase tensin-type" evidence="22">
    <location>
        <begin position="116"/>
        <end position="287"/>
    </location>
</feature>
<evidence type="ECO:0000256" key="14">
    <source>
        <dbReference type="ARBA" id="ARBA00043760"/>
    </source>
</evidence>
<comment type="caution">
    <text evidence="24">The sequence shown here is derived from an EMBL/GenBank/DDBJ whole genome shotgun (WGS) entry which is preliminary data.</text>
</comment>
<evidence type="ECO:0000313" key="25">
    <source>
        <dbReference type="Proteomes" id="UP000639338"/>
    </source>
</evidence>
<name>A0A834Y515_APHGI</name>
<protein>
    <recommendedName>
        <fullName evidence="12">Phosphatidylinositol 3,4,5-trisphosphate 3-phosphatase and dual-specificity protein phosphatase PTEN</fullName>
        <ecNumber evidence="5">3.1.3.16</ecNumber>
        <ecNumber evidence="4">3.1.3.48</ecNumber>
        <ecNumber evidence="3">3.1.3.67</ecNumber>
    </recommendedName>
    <alternativeName>
        <fullName evidence="16">Inositol polyphosphate 3-phosphatase</fullName>
    </alternativeName>
</protein>
<dbReference type="Proteomes" id="UP000639338">
    <property type="component" value="Unassembled WGS sequence"/>
</dbReference>
<accession>A0A834Y515</accession>
<evidence type="ECO:0000256" key="13">
    <source>
        <dbReference type="ARBA" id="ARBA00043734"/>
    </source>
</evidence>
<comment type="catalytic activity">
    <reaction evidence="19">
        <text>O-phospho-L-tyrosyl-[protein] + H2O = L-tyrosyl-[protein] + phosphate</text>
        <dbReference type="Rhea" id="RHEA:10684"/>
        <dbReference type="Rhea" id="RHEA-COMP:10136"/>
        <dbReference type="Rhea" id="RHEA-COMP:20101"/>
        <dbReference type="ChEBI" id="CHEBI:15377"/>
        <dbReference type="ChEBI" id="CHEBI:43474"/>
        <dbReference type="ChEBI" id="CHEBI:46858"/>
        <dbReference type="ChEBI" id="CHEBI:61978"/>
        <dbReference type="EC" id="3.1.3.48"/>
    </reaction>
    <physiologicalReaction direction="left-to-right" evidence="19">
        <dbReference type="Rhea" id="RHEA:10685"/>
    </physiologicalReaction>
</comment>
<dbReference type="GO" id="GO:0051896">
    <property type="term" value="P:regulation of phosphatidylinositol 3-kinase/protein kinase B signal transduction"/>
    <property type="evidence" value="ECO:0007669"/>
    <property type="project" value="TreeGrafter"/>
</dbReference>
<reference evidence="24 25" key="1">
    <citation type="submission" date="2020-08" db="EMBL/GenBank/DDBJ databases">
        <title>Aphidius gifuensis genome sequencing and assembly.</title>
        <authorList>
            <person name="Du Z."/>
        </authorList>
    </citation>
    <scope>NUCLEOTIDE SEQUENCE [LARGE SCALE GENOMIC DNA]</scope>
    <source>
        <strain evidence="24">YNYX2018</strain>
        <tissue evidence="24">Adults</tissue>
    </source>
</reference>
<keyword evidence="25" id="KW-1185">Reference proteome</keyword>
<keyword evidence="9" id="KW-0443">Lipid metabolism</keyword>
<evidence type="ECO:0000256" key="5">
    <source>
        <dbReference type="ARBA" id="ARBA00013081"/>
    </source>
</evidence>
<comment type="catalytic activity">
    <reaction evidence="11">
        <text>1,2-dioctanoyl-sn-glycero-3-phospho-(1D-myo-inositol-3,4,5-trisphosphate) + H2O = 1,2-dioctanoyl-sn-glycero-3-phospho-(1D-myo-inositol-4,5-bisphosphate) + phosphate</text>
        <dbReference type="Rhea" id="RHEA:43552"/>
        <dbReference type="ChEBI" id="CHEBI:15377"/>
        <dbReference type="ChEBI" id="CHEBI:43474"/>
        <dbReference type="ChEBI" id="CHEBI:83416"/>
        <dbReference type="ChEBI" id="CHEBI:83419"/>
    </reaction>
    <physiologicalReaction direction="left-to-right" evidence="11">
        <dbReference type="Rhea" id="RHEA:43553"/>
    </physiologicalReaction>
</comment>
<dbReference type="Pfam" id="PF10409">
    <property type="entry name" value="PTEN_C2"/>
    <property type="match status" value="1"/>
</dbReference>
<dbReference type="OrthoDB" id="16692at2759"/>
<feature type="domain" description="C2 tensin-type" evidence="23">
    <location>
        <begin position="292"/>
        <end position="475"/>
    </location>
</feature>
<evidence type="ECO:0000256" key="17">
    <source>
        <dbReference type="ARBA" id="ARBA00047986"/>
    </source>
</evidence>
<evidence type="ECO:0000259" key="22">
    <source>
        <dbReference type="PROSITE" id="PS51181"/>
    </source>
</evidence>
<feature type="compositionally biased region" description="Basic residues" evidence="20">
    <location>
        <begin position="564"/>
        <end position="578"/>
    </location>
</feature>
<dbReference type="PANTHER" id="PTHR12305">
    <property type="entry name" value="PHOSPHATASE WITH HOMOLOGY TO TENSIN"/>
    <property type="match status" value="1"/>
</dbReference>
<evidence type="ECO:0000256" key="7">
    <source>
        <dbReference type="ARBA" id="ARBA00022801"/>
    </source>
</evidence>
<dbReference type="GO" id="GO:0005829">
    <property type="term" value="C:cytosol"/>
    <property type="evidence" value="ECO:0007669"/>
    <property type="project" value="TreeGrafter"/>
</dbReference>
<dbReference type="InterPro" id="IPR000387">
    <property type="entry name" value="Tyr_Pase_dom"/>
</dbReference>
<feature type="region of interest" description="Disordered" evidence="20">
    <location>
        <begin position="541"/>
        <end position="594"/>
    </location>
</feature>
<dbReference type="PROSITE" id="PS51182">
    <property type="entry name" value="C2_TENSIN"/>
    <property type="match status" value="1"/>
</dbReference>
<comment type="catalytic activity">
    <reaction evidence="15">
        <text>1D-myo-inositol 1,3,4,5,6-pentakisphosphate + H2O = 1D-myo-inositol 1,4,5,6-tetrakisphosphate + phosphate</text>
        <dbReference type="Rhea" id="RHEA:77143"/>
        <dbReference type="ChEBI" id="CHEBI:15377"/>
        <dbReference type="ChEBI" id="CHEBI:43474"/>
        <dbReference type="ChEBI" id="CHEBI:57627"/>
        <dbReference type="ChEBI" id="CHEBI:57733"/>
    </reaction>
    <physiologicalReaction direction="left-to-right" evidence="15">
        <dbReference type="Rhea" id="RHEA:77144"/>
    </physiologicalReaction>
</comment>
<comment type="catalytic activity">
    <reaction evidence="14">
        <text>a 1,2-diacyl-sn-glycero-3-phospho-(1D-myo-inositol-3,4,5-trisphosphate) + H2O = a 1,2-diacyl-sn-glycero-3-phospho-(1D-myo-inositol-4,5-bisphosphate) + phosphate</text>
        <dbReference type="Rhea" id="RHEA:25017"/>
        <dbReference type="ChEBI" id="CHEBI:15377"/>
        <dbReference type="ChEBI" id="CHEBI:43474"/>
        <dbReference type="ChEBI" id="CHEBI:57836"/>
        <dbReference type="ChEBI" id="CHEBI:58456"/>
        <dbReference type="EC" id="3.1.3.67"/>
    </reaction>
    <physiologicalReaction direction="left-to-right" evidence="14">
        <dbReference type="Rhea" id="RHEA:25018"/>
    </physiologicalReaction>
</comment>
<dbReference type="GO" id="GO:0005886">
    <property type="term" value="C:plasma membrane"/>
    <property type="evidence" value="ECO:0007669"/>
    <property type="project" value="TreeGrafter"/>
</dbReference>
<evidence type="ECO:0000256" key="9">
    <source>
        <dbReference type="ARBA" id="ARBA00023098"/>
    </source>
</evidence>
<feature type="region of interest" description="Disordered" evidence="20">
    <location>
        <begin position="484"/>
        <end position="522"/>
    </location>
</feature>
<dbReference type="PROSITE" id="PS51181">
    <property type="entry name" value="PPASE_TENSIN"/>
    <property type="match status" value="1"/>
</dbReference>
<sequence length="594" mass="67957">MLYALMGICLSCRRPSNCRLNNKISEHIPASVTPLHVCLEEQGRPELLGCDNEARKTQVNRENIDEIVMNKSFSTKVELTNSEIQDWEIQQTSMAHTITNIKMINPIKGFVSKRRKRFTKDGFDLDLTYIRPNLIAMGFPAEKLEGVYRNHIDDVVKFLEAKHKDHYKIYNLCSERSYDGKKFKERVATFAFDDHNPPKFEIIKPFCDNVHDWLSKDVKNVAAIHCKAGKGRTGVMLCCYLLHIKEFTIADSALDDYGAQRTTDKKGVTIPSQRRYVDYYAKIIRENLSYEPVELFLRQIILKSVPCQLINSNQSSVGIAISDQNKKKTYNSDNIKIKKGNNDKELIIEMLHPTSLIGDIKIEFFTTKQRIKSKEKLFHFWFNTFFVREECIINDKNGDVSVDRSSRALSYDGSSMELSMVTSNTKPHTGSLKSIDPKPLRILNIDKYDLDDAHKDKQNKFFPQDFKVTLWMDKACNMSTSKLTTTDVGCSDVSLPGQETPSESEGSECSTTSDEDGWESGESSKRLLVNNQQLLHNSTTSIQSIQQQPPPQPQQQQQQNANLQKKKKHKNTKTKNNKSKSMSFPSSNYTILQN</sequence>
<dbReference type="Gene3D" id="3.90.190.10">
    <property type="entry name" value="Protein tyrosine phosphatase superfamily"/>
    <property type="match status" value="1"/>
</dbReference>